<proteinExistence type="predicted"/>
<evidence type="ECO:0000313" key="2">
    <source>
        <dbReference type="EMBL" id="KAK7536623.1"/>
    </source>
</evidence>
<organism evidence="2 3">
    <name type="scientific">Phyllosticta citricarpa</name>
    <dbReference type="NCBI Taxonomy" id="55181"/>
    <lineage>
        <taxon>Eukaryota</taxon>
        <taxon>Fungi</taxon>
        <taxon>Dikarya</taxon>
        <taxon>Ascomycota</taxon>
        <taxon>Pezizomycotina</taxon>
        <taxon>Dothideomycetes</taxon>
        <taxon>Dothideomycetes incertae sedis</taxon>
        <taxon>Botryosphaeriales</taxon>
        <taxon>Phyllostictaceae</taxon>
        <taxon>Phyllosticta</taxon>
    </lineage>
</organism>
<dbReference type="EMBL" id="JBBPDW010000036">
    <property type="protein sequence ID" value="KAK7536623.1"/>
    <property type="molecule type" value="Genomic_DNA"/>
</dbReference>
<gene>
    <name evidence="2" type="ORF">IWX46DRAFT_583873</name>
</gene>
<feature type="region of interest" description="Disordered" evidence="1">
    <location>
        <begin position="278"/>
        <end position="335"/>
    </location>
</feature>
<reference evidence="2 3" key="1">
    <citation type="submission" date="2024-04" db="EMBL/GenBank/DDBJ databases">
        <title>Phyllosticta paracitricarpa is synonymous to the EU quarantine fungus P. citricarpa based on phylogenomic analyses.</title>
        <authorList>
            <consortium name="Lawrence Berkeley National Laboratory"/>
            <person name="Van Ingen-Buijs V.A."/>
            <person name="Van Westerhoven A.C."/>
            <person name="Haridas S."/>
            <person name="Skiadas P."/>
            <person name="Martin F."/>
            <person name="Groenewald J.Z."/>
            <person name="Crous P.W."/>
            <person name="Seidl M.F."/>
        </authorList>
    </citation>
    <scope>NUCLEOTIDE SEQUENCE [LARGE SCALE GENOMIC DNA]</scope>
    <source>
        <strain evidence="2 3">CBS 122670</strain>
    </source>
</reference>
<evidence type="ECO:0000256" key="1">
    <source>
        <dbReference type="SAM" id="MobiDB-lite"/>
    </source>
</evidence>
<feature type="region of interest" description="Disordered" evidence="1">
    <location>
        <begin position="132"/>
        <end position="168"/>
    </location>
</feature>
<protein>
    <submittedName>
        <fullName evidence="2">Uncharacterized protein</fullName>
    </submittedName>
</protein>
<keyword evidence="3" id="KW-1185">Reference proteome</keyword>
<evidence type="ECO:0000313" key="3">
    <source>
        <dbReference type="Proteomes" id="UP001365128"/>
    </source>
</evidence>
<accession>A0ABR1LN58</accession>
<name>A0ABR1LN58_9PEZI</name>
<comment type="caution">
    <text evidence="2">The sequence shown here is derived from an EMBL/GenBank/DDBJ whole genome shotgun (WGS) entry which is preliminary data.</text>
</comment>
<sequence length="516" mass="57701">MSEIGSFQALVSLDPSSSSTSINQRDRIDLAAKDGCPVREAVGWIFQQRTCSGRGPASLIGSDFSIMLLAQWKTRSPPFTVELHANANVEGSKKKRTEGIETMHRLPDWGGNHQEHTHTTYVFHSNRSSTALEARHSCIPSPPGERGQQQSDTKERARQHRTKATSSHSTFCYMSDSLKSQMSSRTKTRRRQIVGKVLSFRHPSMIEKQRARDIETKPKRRWPREDDAPSLAVKYPNKLRRPPYPRPRLSTRSRLTTLTPKTCNLRSSYSILVLRHHQDGHSSKQASTRALRRAKLASGNSDPAACRRCSLRSDTHHQVPTPDGGLRPETSTNRSLPVVSNGQWLRSASVPLTRYVHFAEEPGCLGYSTKRPQSTKCPLFQTNRKPLAEQSEKPEASKIIRVGTGRRRQWAEGSRRGTTLPGQYFGARCDRAHSRAIGKKGRSFDGRSACLGRGMDASLIASPSHQVDIEMTKPRRERIVNDWTCPVPRAGGKAVEGWAGPVFAADCAVETWMLAW</sequence>
<dbReference type="Proteomes" id="UP001365128">
    <property type="component" value="Unassembled WGS sequence"/>
</dbReference>